<dbReference type="EMBL" id="CAFABH010000013">
    <property type="protein sequence ID" value="CAB4828927.1"/>
    <property type="molecule type" value="Genomic_DNA"/>
</dbReference>
<organism evidence="2">
    <name type="scientific">freshwater metagenome</name>
    <dbReference type="NCBI Taxonomy" id="449393"/>
    <lineage>
        <taxon>unclassified sequences</taxon>
        <taxon>metagenomes</taxon>
        <taxon>ecological metagenomes</taxon>
    </lineage>
</organism>
<dbReference type="InterPro" id="IPR043129">
    <property type="entry name" value="ATPase_NBD"/>
</dbReference>
<dbReference type="EMBL" id="CAFBLD010000010">
    <property type="protein sequence ID" value="CAB4876201.1"/>
    <property type="molecule type" value="Genomic_DNA"/>
</dbReference>
<dbReference type="EMBL" id="CAESAE010000002">
    <property type="protein sequence ID" value="CAB4333364.1"/>
    <property type="molecule type" value="Genomic_DNA"/>
</dbReference>
<evidence type="ECO:0000313" key="9">
    <source>
        <dbReference type="EMBL" id="CAB4979392.1"/>
    </source>
</evidence>
<dbReference type="InterPro" id="IPR052519">
    <property type="entry name" value="Euk-type_GlcNAc_Kinase"/>
</dbReference>
<dbReference type="Gene3D" id="3.30.420.40">
    <property type="match status" value="1"/>
</dbReference>
<dbReference type="EMBL" id="CAEZZW010000004">
    <property type="protein sequence ID" value="CAB4780965.1"/>
    <property type="molecule type" value="Genomic_DNA"/>
</dbReference>
<evidence type="ECO:0000313" key="5">
    <source>
        <dbReference type="EMBL" id="CAB4780965.1"/>
    </source>
</evidence>
<dbReference type="Pfam" id="PF01869">
    <property type="entry name" value="BcrAD_BadFG"/>
    <property type="match status" value="1"/>
</dbReference>
<dbReference type="InterPro" id="IPR002731">
    <property type="entry name" value="ATPase_BadF"/>
</dbReference>
<proteinExistence type="predicted"/>
<evidence type="ECO:0000313" key="7">
    <source>
        <dbReference type="EMBL" id="CAB4876201.1"/>
    </source>
</evidence>
<feature type="domain" description="ATPase BadF/BadG/BcrA/BcrD type" evidence="1">
    <location>
        <begin position="19"/>
        <end position="262"/>
    </location>
</feature>
<dbReference type="EMBL" id="CAFBQX010000002">
    <property type="protein sequence ID" value="CAB5071428.1"/>
    <property type="molecule type" value="Genomic_DNA"/>
</dbReference>
<dbReference type="SUPFAM" id="SSF53067">
    <property type="entry name" value="Actin-like ATPase domain"/>
    <property type="match status" value="1"/>
</dbReference>
<protein>
    <submittedName>
        <fullName evidence="2">Unannotated protein</fullName>
    </submittedName>
</protein>
<evidence type="ECO:0000313" key="2">
    <source>
        <dbReference type="EMBL" id="CAB4333364.1"/>
    </source>
</evidence>
<accession>A0A6J5YTA6</accession>
<evidence type="ECO:0000313" key="8">
    <source>
        <dbReference type="EMBL" id="CAB4947417.1"/>
    </source>
</evidence>
<evidence type="ECO:0000313" key="6">
    <source>
        <dbReference type="EMBL" id="CAB4828927.1"/>
    </source>
</evidence>
<evidence type="ECO:0000313" key="3">
    <source>
        <dbReference type="EMBL" id="CAB4689062.1"/>
    </source>
</evidence>
<dbReference type="EMBL" id="CAFBNH010000005">
    <property type="protein sequence ID" value="CAB4947417.1"/>
    <property type="molecule type" value="Genomic_DNA"/>
</dbReference>
<evidence type="ECO:0000313" key="4">
    <source>
        <dbReference type="EMBL" id="CAB4728328.1"/>
    </source>
</evidence>
<sequence>MVLAVDLGQSGARVRWEKGEHASSRAKRAAETPVQVLRDIFTEVSELHGKSLHDETVAMSLTGLYGNLTDPTPYGELANEFFGATSVAVIDDGLAGFMGALGSEDGVALSVGGGVVAVGGRRGKFAHADGLGHIFGDEGSGFWLGKHGLERVLATRQGRESDRVLLDYLKDEVAAFDKLASKTGAEAQTLCITASKKVLEAAEANISSAVTIRDRGAEQLAKTVAAAWINSGGMKNEGLSLALLGGNTKNKGYEESIRRRVSALLPQSRLVPTRGNHLDGAQTIARLMKSDNAPLLAWWHKR</sequence>
<dbReference type="AlphaFoldDB" id="A0A6J5YTA6"/>
<evidence type="ECO:0000313" key="10">
    <source>
        <dbReference type="EMBL" id="CAB5071428.1"/>
    </source>
</evidence>
<reference evidence="2" key="1">
    <citation type="submission" date="2020-05" db="EMBL/GenBank/DDBJ databases">
        <authorList>
            <person name="Chiriac C."/>
            <person name="Salcher M."/>
            <person name="Ghai R."/>
            <person name="Kavagutti S V."/>
        </authorList>
    </citation>
    <scope>NUCLEOTIDE SEQUENCE</scope>
</reference>
<dbReference type="EMBL" id="CAFBOC010000010">
    <property type="protein sequence ID" value="CAB4979392.1"/>
    <property type="molecule type" value="Genomic_DNA"/>
</dbReference>
<name>A0A6J5YTA6_9ZZZZ</name>
<gene>
    <name evidence="3" type="ORF">UFOPK2510_00542</name>
    <name evidence="4" type="ORF">UFOPK2718_01069</name>
    <name evidence="5" type="ORF">UFOPK2936_00907</name>
    <name evidence="6" type="ORF">UFOPK3174_00867</name>
    <name evidence="7" type="ORF">UFOPK3328_01363</name>
    <name evidence="8" type="ORF">UFOPK3779_00964</name>
    <name evidence="9" type="ORF">UFOPK3913_01031</name>
    <name evidence="2" type="ORF">UFOPK4107_00403</name>
    <name evidence="10" type="ORF">UFOPK4403_00593</name>
</gene>
<evidence type="ECO:0000259" key="1">
    <source>
        <dbReference type="Pfam" id="PF01869"/>
    </source>
</evidence>
<dbReference type="PANTHER" id="PTHR43190">
    <property type="entry name" value="N-ACETYL-D-GLUCOSAMINE KINASE"/>
    <property type="match status" value="1"/>
</dbReference>
<dbReference type="EMBL" id="CAEZXO010000003">
    <property type="protein sequence ID" value="CAB4689062.1"/>
    <property type="molecule type" value="Genomic_DNA"/>
</dbReference>
<dbReference type="EMBL" id="CAEZYM010000009">
    <property type="protein sequence ID" value="CAB4728328.1"/>
    <property type="molecule type" value="Genomic_DNA"/>
</dbReference>
<dbReference type="PANTHER" id="PTHR43190:SF3">
    <property type="entry name" value="N-ACETYL-D-GLUCOSAMINE KINASE"/>
    <property type="match status" value="1"/>
</dbReference>